<dbReference type="GO" id="GO:0005737">
    <property type="term" value="C:cytoplasm"/>
    <property type="evidence" value="ECO:0007669"/>
    <property type="project" value="TreeGrafter"/>
</dbReference>
<dbReference type="OrthoDB" id="9806601at2"/>
<dbReference type="RefSeq" id="WP_074257696.1">
    <property type="nucleotide sequence ID" value="NZ_FSRL01000001.1"/>
</dbReference>
<feature type="domain" description="FAD dependent oxidoreductase" evidence="2">
    <location>
        <begin position="38"/>
        <end position="389"/>
    </location>
</feature>
<keyword evidence="4" id="KW-1185">Reference proteome</keyword>
<dbReference type="GO" id="GO:0016491">
    <property type="term" value="F:oxidoreductase activity"/>
    <property type="evidence" value="ECO:0007669"/>
    <property type="project" value="UniProtKB-KW"/>
</dbReference>
<keyword evidence="1" id="KW-0560">Oxidoreductase</keyword>
<accession>A0A1N6G9B6</accession>
<protein>
    <submittedName>
        <fullName evidence="3">Gamma-glutamylputrescine oxidase</fullName>
    </submittedName>
</protein>
<reference evidence="4" key="1">
    <citation type="submission" date="2016-11" db="EMBL/GenBank/DDBJ databases">
        <authorList>
            <person name="Varghese N."/>
            <person name="Submissions S."/>
        </authorList>
    </citation>
    <scope>NUCLEOTIDE SEQUENCE [LARGE SCALE GENOMIC DNA]</scope>
    <source>
        <strain evidence="4">DSM 29440</strain>
    </source>
</reference>
<dbReference type="InterPro" id="IPR006076">
    <property type="entry name" value="FAD-dep_OxRdtase"/>
</dbReference>
<dbReference type="PANTHER" id="PTHR13847">
    <property type="entry name" value="SARCOSINE DEHYDROGENASE-RELATED"/>
    <property type="match status" value="1"/>
</dbReference>
<evidence type="ECO:0000313" key="3">
    <source>
        <dbReference type="EMBL" id="SIO04140.1"/>
    </source>
</evidence>
<dbReference type="InterPro" id="IPR036188">
    <property type="entry name" value="FAD/NAD-bd_sf"/>
</dbReference>
<dbReference type="SUPFAM" id="SSF51905">
    <property type="entry name" value="FAD/NAD(P)-binding domain"/>
    <property type="match status" value="1"/>
</dbReference>
<dbReference type="PANTHER" id="PTHR13847:SF281">
    <property type="entry name" value="FAD DEPENDENT OXIDOREDUCTASE DOMAIN-CONTAINING PROTEIN"/>
    <property type="match status" value="1"/>
</dbReference>
<dbReference type="AlphaFoldDB" id="A0A1N6G9B6"/>
<sequence>MKLLHANGKRGAHTTSWYAASAEAPGPFEPLKGEVRADVAVVGGGFTGLSAALHLARAGAKVVLVEAQRVGWGASGRNGGQVAPALNMHQDVLEARLGRPAAEGYWRIGQEAVALVRALLDELAPEADWQPGVLHSFWQQGEAEEAAQYAAFLRREYGYESQEVLDAGGVRRFIGTEVYKGGVVDWTAGHIHPLAFAFGLARGASEAGADLHEMSEVHRIAPEGGKVLVATDRGRVLADQVILGCNGYMEGLAPKVQARVMPINNYMVATEPLGDRAAEVMPRNVAVADSKFIINYYRLSADRRLIFGGGESYGYRFPQDIAGKVRVPLERIFPQLEGVKITHGWGGTLGITVKRVPLFMRPAPGVMSAGGYSGHGVALATKAGEIMARAVGGDEDDFELMARLPCPPFPGGPLLRTPITTAAMMWYGLRDRLGI</sequence>
<evidence type="ECO:0000256" key="1">
    <source>
        <dbReference type="ARBA" id="ARBA00023002"/>
    </source>
</evidence>
<evidence type="ECO:0000313" key="4">
    <source>
        <dbReference type="Proteomes" id="UP000184932"/>
    </source>
</evidence>
<organism evidence="3 4">
    <name type="scientific">Vannielia litorea</name>
    <dbReference type="NCBI Taxonomy" id="1217970"/>
    <lineage>
        <taxon>Bacteria</taxon>
        <taxon>Pseudomonadati</taxon>
        <taxon>Pseudomonadota</taxon>
        <taxon>Alphaproteobacteria</taxon>
        <taxon>Rhodobacterales</taxon>
        <taxon>Paracoccaceae</taxon>
        <taxon>Vannielia</taxon>
    </lineage>
</organism>
<evidence type="ECO:0000259" key="2">
    <source>
        <dbReference type="Pfam" id="PF01266"/>
    </source>
</evidence>
<name>A0A1N6G9B6_9RHOB</name>
<gene>
    <name evidence="3" type="ORF">SAMN05444002_2307</name>
</gene>
<dbReference type="EMBL" id="FSRL01000001">
    <property type="protein sequence ID" value="SIO04140.1"/>
    <property type="molecule type" value="Genomic_DNA"/>
</dbReference>
<proteinExistence type="predicted"/>
<dbReference type="Gene3D" id="3.50.50.60">
    <property type="entry name" value="FAD/NAD(P)-binding domain"/>
    <property type="match status" value="1"/>
</dbReference>
<dbReference type="Pfam" id="PF01266">
    <property type="entry name" value="DAO"/>
    <property type="match status" value="1"/>
</dbReference>
<dbReference type="Gene3D" id="3.30.9.10">
    <property type="entry name" value="D-Amino Acid Oxidase, subunit A, domain 2"/>
    <property type="match status" value="1"/>
</dbReference>
<dbReference type="Proteomes" id="UP000184932">
    <property type="component" value="Unassembled WGS sequence"/>
</dbReference>
<dbReference type="STRING" id="1217970.SAMN05444002_2307"/>